<evidence type="ECO:0000313" key="1">
    <source>
        <dbReference type="EMBL" id="RDW59766.1"/>
    </source>
</evidence>
<evidence type="ECO:0000313" key="2">
    <source>
        <dbReference type="Proteomes" id="UP000256645"/>
    </source>
</evidence>
<dbReference type="EMBL" id="PDLM01000016">
    <property type="protein sequence ID" value="RDW59766.1"/>
    <property type="molecule type" value="Genomic_DNA"/>
</dbReference>
<organism evidence="1 2">
    <name type="scientific">Coleophoma cylindrospora</name>
    <dbReference type="NCBI Taxonomy" id="1849047"/>
    <lineage>
        <taxon>Eukaryota</taxon>
        <taxon>Fungi</taxon>
        <taxon>Dikarya</taxon>
        <taxon>Ascomycota</taxon>
        <taxon>Pezizomycotina</taxon>
        <taxon>Leotiomycetes</taxon>
        <taxon>Helotiales</taxon>
        <taxon>Dermateaceae</taxon>
        <taxon>Coleophoma</taxon>
    </lineage>
</organism>
<accession>A0A3D8QD30</accession>
<comment type="caution">
    <text evidence="1">The sequence shown here is derived from an EMBL/GenBank/DDBJ whole genome shotgun (WGS) entry which is preliminary data.</text>
</comment>
<dbReference type="OrthoDB" id="10394510at2759"/>
<protein>
    <submittedName>
        <fullName evidence="1">Uncharacterized protein</fullName>
    </submittedName>
</protein>
<dbReference type="AlphaFoldDB" id="A0A3D8QD30"/>
<sequence>MCNYKSTYHPFCGHSTKPILYETCEVEVKAKEKGKAKGKAKAKAICSFEDAKYHFRVTSAQGACSACEVEWQAQGFVSAESDPEAVERRRRAELKQPSERELTSLEKIMKMHQDNYASWTAVSFEDWMRGNRTAPN</sequence>
<dbReference type="Proteomes" id="UP000256645">
    <property type="component" value="Unassembled WGS sequence"/>
</dbReference>
<name>A0A3D8QD30_9HELO</name>
<gene>
    <name evidence="1" type="ORF">BP6252_12853</name>
</gene>
<keyword evidence="2" id="KW-1185">Reference proteome</keyword>
<reference evidence="1 2" key="1">
    <citation type="journal article" date="2018" name="IMA Fungus">
        <title>IMA Genome-F 9: Draft genome sequence of Annulohypoxylon stygium, Aspergillus mulundensis, Berkeleyomyces basicola (syn. Thielaviopsis basicola), Ceratocystis smalleyi, two Cercospora beticola strains, Coleophoma cylindrospora, Fusarium fracticaudum, Phialophora cf. hyalina, and Morchella septimelata.</title>
        <authorList>
            <person name="Wingfield B.D."/>
            <person name="Bills G.F."/>
            <person name="Dong Y."/>
            <person name="Huang W."/>
            <person name="Nel W.J."/>
            <person name="Swalarsk-Parry B.S."/>
            <person name="Vaghefi N."/>
            <person name="Wilken P.M."/>
            <person name="An Z."/>
            <person name="de Beer Z.W."/>
            <person name="De Vos L."/>
            <person name="Chen L."/>
            <person name="Duong T.A."/>
            <person name="Gao Y."/>
            <person name="Hammerbacher A."/>
            <person name="Kikkert J.R."/>
            <person name="Li Y."/>
            <person name="Li H."/>
            <person name="Li K."/>
            <person name="Li Q."/>
            <person name="Liu X."/>
            <person name="Ma X."/>
            <person name="Naidoo K."/>
            <person name="Pethybridge S.J."/>
            <person name="Sun J."/>
            <person name="Steenkamp E.T."/>
            <person name="van der Nest M.A."/>
            <person name="van Wyk S."/>
            <person name="Wingfield M.J."/>
            <person name="Xiong C."/>
            <person name="Yue Q."/>
            <person name="Zhang X."/>
        </authorList>
    </citation>
    <scope>NUCLEOTIDE SEQUENCE [LARGE SCALE GENOMIC DNA]</scope>
    <source>
        <strain evidence="1 2">BP6252</strain>
    </source>
</reference>
<proteinExistence type="predicted"/>